<dbReference type="AlphaFoldDB" id="D0LLL5"/>
<proteinExistence type="predicted"/>
<dbReference type="eggNOG" id="ENOG5032WT5">
    <property type="taxonomic scope" value="Bacteria"/>
</dbReference>
<dbReference type="SMART" id="SM01228">
    <property type="entry name" value="GIDA_assoc_3"/>
    <property type="match status" value="1"/>
</dbReference>
<organism evidence="3 4">
    <name type="scientific">Haliangium ochraceum (strain DSM 14365 / JCM 11303 / SMP-2)</name>
    <dbReference type="NCBI Taxonomy" id="502025"/>
    <lineage>
        <taxon>Bacteria</taxon>
        <taxon>Pseudomonadati</taxon>
        <taxon>Myxococcota</taxon>
        <taxon>Polyangia</taxon>
        <taxon>Haliangiales</taxon>
        <taxon>Kofleriaceae</taxon>
        <taxon>Haliangium</taxon>
    </lineage>
</organism>
<feature type="region of interest" description="Disordered" evidence="1">
    <location>
        <begin position="1"/>
        <end position="28"/>
    </location>
</feature>
<dbReference type="OrthoDB" id="288247at2"/>
<reference evidence="3 4" key="1">
    <citation type="journal article" date="2010" name="Stand. Genomic Sci.">
        <title>Complete genome sequence of Haliangium ochraceum type strain (SMP-2).</title>
        <authorList>
            <consortium name="US DOE Joint Genome Institute (JGI-PGF)"/>
            <person name="Ivanova N."/>
            <person name="Daum C."/>
            <person name="Lang E."/>
            <person name="Abt B."/>
            <person name="Kopitz M."/>
            <person name="Saunders E."/>
            <person name="Lapidus A."/>
            <person name="Lucas S."/>
            <person name="Glavina Del Rio T."/>
            <person name="Nolan M."/>
            <person name="Tice H."/>
            <person name="Copeland A."/>
            <person name="Cheng J.F."/>
            <person name="Chen F."/>
            <person name="Bruce D."/>
            <person name="Goodwin L."/>
            <person name="Pitluck S."/>
            <person name="Mavromatis K."/>
            <person name="Pati A."/>
            <person name="Mikhailova N."/>
            <person name="Chen A."/>
            <person name="Palaniappan K."/>
            <person name="Land M."/>
            <person name="Hauser L."/>
            <person name="Chang Y.J."/>
            <person name="Jeffries C.D."/>
            <person name="Detter J.C."/>
            <person name="Brettin T."/>
            <person name="Rohde M."/>
            <person name="Goker M."/>
            <person name="Bristow J."/>
            <person name="Markowitz V."/>
            <person name="Eisen J.A."/>
            <person name="Hugenholtz P."/>
            <person name="Kyrpides N.C."/>
            <person name="Klenk H.P."/>
        </authorList>
    </citation>
    <scope>NUCLEOTIDE SEQUENCE [LARGE SCALE GENOMIC DNA]</scope>
    <source>
        <strain evidence="4">DSM 14365 / CIP 107738 / JCM 11303 / AJ 13395 / SMP-2</strain>
    </source>
</reference>
<protein>
    <recommendedName>
        <fullName evidence="2">tRNA uridine 5-carboxymethylaminomethyl modification enzyme C-terminal subdomain domain-containing protein</fullName>
    </recommendedName>
</protein>
<evidence type="ECO:0000259" key="2">
    <source>
        <dbReference type="SMART" id="SM01228"/>
    </source>
</evidence>
<evidence type="ECO:0000313" key="4">
    <source>
        <dbReference type="Proteomes" id="UP000001880"/>
    </source>
</evidence>
<dbReference type="Proteomes" id="UP000001880">
    <property type="component" value="Chromosome"/>
</dbReference>
<name>D0LLL5_HALO1</name>
<sequence>MSARVTTLAFRPRQQRQARRRAEREEALRTPHPARIARLLALAHDLDARIEAGEFESYSHVAHIHGVTPARVSQIMSLLALAPAIQEEILALEALPGREPLLEKDLQPVLASVLWDEQLAAWRALRLR</sequence>
<dbReference type="KEGG" id="hoh:Hoch_0595"/>
<evidence type="ECO:0000256" key="1">
    <source>
        <dbReference type="SAM" id="MobiDB-lite"/>
    </source>
</evidence>
<accession>D0LLL5</accession>
<dbReference type="InterPro" id="IPR047001">
    <property type="entry name" value="MnmG_C_subdom"/>
</dbReference>
<dbReference type="EMBL" id="CP001804">
    <property type="protein sequence ID" value="ACY13232.1"/>
    <property type="molecule type" value="Genomic_DNA"/>
</dbReference>
<gene>
    <name evidence="3" type="ordered locus">Hoch_0595</name>
</gene>
<dbReference type="STRING" id="502025.Hoch_0595"/>
<keyword evidence="4" id="KW-1185">Reference proteome</keyword>
<feature type="domain" description="tRNA uridine 5-carboxymethylaminomethyl modification enzyme C-terminal subdomain" evidence="2">
    <location>
        <begin position="5"/>
        <end position="77"/>
    </location>
</feature>
<evidence type="ECO:0000313" key="3">
    <source>
        <dbReference type="EMBL" id="ACY13232.1"/>
    </source>
</evidence>
<dbReference type="RefSeq" id="WP_012825859.1">
    <property type="nucleotide sequence ID" value="NC_013440.1"/>
</dbReference>
<dbReference type="HOGENOM" id="CLU_158539_0_0_7"/>